<evidence type="ECO:0000313" key="1">
    <source>
        <dbReference type="EMBL" id="TKT87619.1"/>
    </source>
</evidence>
<name>A0A4U6CSM9_9BACT</name>
<evidence type="ECO:0000313" key="2">
    <source>
        <dbReference type="Proteomes" id="UP000304900"/>
    </source>
</evidence>
<proteinExistence type="predicted"/>
<protein>
    <submittedName>
        <fullName evidence="1">Rhodanese-like domain-containing protein</fullName>
    </submittedName>
</protein>
<gene>
    <name evidence="1" type="ORF">FDK13_28950</name>
</gene>
<dbReference type="EMBL" id="SZVO01000018">
    <property type="protein sequence ID" value="TKT87619.1"/>
    <property type="molecule type" value="Genomic_DNA"/>
</dbReference>
<dbReference type="InterPro" id="IPR036873">
    <property type="entry name" value="Rhodanese-like_dom_sf"/>
</dbReference>
<dbReference type="Proteomes" id="UP000304900">
    <property type="component" value="Unassembled WGS sequence"/>
</dbReference>
<organism evidence="1 2">
    <name type="scientific">Dyadobacter frigoris</name>
    <dbReference type="NCBI Taxonomy" id="2576211"/>
    <lineage>
        <taxon>Bacteria</taxon>
        <taxon>Pseudomonadati</taxon>
        <taxon>Bacteroidota</taxon>
        <taxon>Cytophagia</taxon>
        <taxon>Cytophagales</taxon>
        <taxon>Spirosomataceae</taxon>
        <taxon>Dyadobacter</taxon>
    </lineage>
</organism>
<keyword evidence="2" id="KW-1185">Reference proteome</keyword>
<dbReference type="RefSeq" id="WP_137343506.1">
    <property type="nucleotide sequence ID" value="NZ_BSQH01000005.1"/>
</dbReference>
<comment type="caution">
    <text evidence="1">The sequence shown here is derived from an EMBL/GenBank/DDBJ whole genome shotgun (WGS) entry which is preliminary data.</text>
</comment>
<dbReference type="SUPFAM" id="SSF52821">
    <property type="entry name" value="Rhodanese/Cell cycle control phosphatase"/>
    <property type="match status" value="1"/>
</dbReference>
<dbReference type="OrthoDB" id="760650at2"/>
<accession>A0A4U6CSM9</accession>
<reference evidence="1 2" key="1">
    <citation type="submission" date="2019-05" db="EMBL/GenBank/DDBJ databases">
        <title>Dyadobacter AR-3-8 sp. nov., isolated from arctic soil.</title>
        <authorList>
            <person name="Chaudhary D.K."/>
        </authorList>
    </citation>
    <scope>NUCLEOTIDE SEQUENCE [LARGE SCALE GENOMIC DNA]</scope>
    <source>
        <strain evidence="1 2">AR-3-8</strain>
    </source>
</reference>
<dbReference type="AlphaFoldDB" id="A0A4U6CSM9"/>
<sequence>MKNRKTILFSAALSAVLFVSFIISSQEPWNPFQLMEPRNLAEILSDPGQPQPLIISIGPSGLIKGAVAANPAKEKENLEKLRAMLVKEPKDRNLVIYCGCCPFKDCPNIRPAFTLLNQMGFKNHKLLNLSQNLKVNWIDKGYPMN</sequence>